<gene>
    <name evidence="1" type="ORF">METZ01_LOCUS221044</name>
</gene>
<dbReference type="InterPro" id="IPR036412">
    <property type="entry name" value="HAD-like_sf"/>
</dbReference>
<proteinExistence type="predicted"/>
<dbReference type="AlphaFoldDB" id="A0A382FYY7"/>
<feature type="non-terminal residue" evidence="1">
    <location>
        <position position="1"/>
    </location>
</feature>
<evidence type="ECO:0000313" key="1">
    <source>
        <dbReference type="EMBL" id="SVB68190.1"/>
    </source>
</evidence>
<name>A0A382FYY7_9ZZZZ</name>
<dbReference type="Gene3D" id="3.40.50.1000">
    <property type="entry name" value="HAD superfamily/HAD-like"/>
    <property type="match status" value="1"/>
</dbReference>
<dbReference type="SUPFAM" id="SSF56784">
    <property type="entry name" value="HAD-like"/>
    <property type="match status" value="1"/>
</dbReference>
<dbReference type="InterPro" id="IPR010708">
    <property type="entry name" value="5'(3')-deoxyribonucleotidase"/>
</dbReference>
<dbReference type="GO" id="GO:0008253">
    <property type="term" value="F:5'-nucleotidase activity"/>
    <property type="evidence" value="ECO:0007669"/>
    <property type="project" value="InterPro"/>
</dbReference>
<organism evidence="1">
    <name type="scientific">marine metagenome</name>
    <dbReference type="NCBI Taxonomy" id="408172"/>
    <lineage>
        <taxon>unclassified sequences</taxon>
        <taxon>metagenomes</taxon>
        <taxon>ecological metagenomes</taxon>
    </lineage>
</organism>
<reference evidence="1" key="1">
    <citation type="submission" date="2018-05" db="EMBL/GenBank/DDBJ databases">
        <authorList>
            <person name="Lanie J.A."/>
            <person name="Ng W.-L."/>
            <person name="Kazmierczak K.M."/>
            <person name="Andrzejewski T.M."/>
            <person name="Davidsen T.M."/>
            <person name="Wayne K.J."/>
            <person name="Tettelin H."/>
            <person name="Glass J.I."/>
            <person name="Rusch D."/>
            <person name="Podicherti R."/>
            <person name="Tsui H.-C.T."/>
            <person name="Winkler M.E."/>
        </authorList>
    </citation>
    <scope>NUCLEOTIDE SEQUENCE</scope>
</reference>
<dbReference type="Pfam" id="PF06941">
    <property type="entry name" value="NT5C"/>
    <property type="match status" value="1"/>
</dbReference>
<accession>A0A382FYY7</accession>
<dbReference type="InterPro" id="IPR023214">
    <property type="entry name" value="HAD_sf"/>
</dbReference>
<dbReference type="EMBL" id="UINC01052639">
    <property type="protein sequence ID" value="SVB68190.1"/>
    <property type="molecule type" value="Genomic_DNA"/>
</dbReference>
<sequence>VKQRIGIDVDGVLRDFCQALVRAIKTYHPEYIKDEYDETAEPTMEPESGMVTDWYLENNFNCTKKELQQIYWYDQAKWIMGNGRPFKENVRTLKNWIKHYNDIEWVCVTSQKEHARHYTLSWLGKHELNFDKVVFAKGRDKWQVDVDYLIDDSPSNYNYWKDGRQDDDGFILLDRPYNQKIKPKHRVSNLKEAEGIIL</sequence>
<protein>
    <submittedName>
        <fullName evidence="1">Uncharacterized protein</fullName>
    </submittedName>
</protein>
<dbReference type="GO" id="GO:0009264">
    <property type="term" value="P:deoxyribonucleotide catabolic process"/>
    <property type="evidence" value="ECO:0007669"/>
    <property type="project" value="InterPro"/>
</dbReference>